<dbReference type="Pfam" id="PF00008">
    <property type="entry name" value="EGF"/>
    <property type="match status" value="1"/>
</dbReference>
<evidence type="ECO:0000313" key="4">
    <source>
        <dbReference type="EMBL" id="MEQ2293654.1"/>
    </source>
</evidence>
<feature type="signal peptide" evidence="2">
    <location>
        <begin position="1"/>
        <end position="26"/>
    </location>
</feature>
<dbReference type="SUPFAM" id="SSF57196">
    <property type="entry name" value="EGF/Laminin"/>
    <property type="match status" value="1"/>
</dbReference>
<dbReference type="PROSITE" id="PS50026">
    <property type="entry name" value="EGF_3"/>
    <property type="match status" value="1"/>
</dbReference>
<dbReference type="PROSITE" id="PS01186">
    <property type="entry name" value="EGF_2"/>
    <property type="match status" value="1"/>
</dbReference>
<dbReference type="PANTHER" id="PTHR40472:SF6">
    <property type="entry name" value="RICIN B-TYPE LECTIN DOMAIN-CONTAINING PROTEIN"/>
    <property type="match status" value="1"/>
</dbReference>
<sequence length="541" mass="62111">MASQHWAGLVLLASLILLLFWTTISALSYDDTPDVPLQHNRVQRDLPARPRNQVQSSTQVVKESLTAIKVVIDDIPVDKVTDVMKSFSKMASLSPGIGTLVACILDIVLAFIPQDDPVLIEVKKGFAEVNRKLDSLSFQISNLATDVEWFNYASVYSRDEVTILNAWDKFNDLRQNSNLVQSAEDRLRLAEIFTSYYENSGAESSVSNLYRYLTVNSTSLSANLNNLLKKKFKCDITKIGKHNLYFSSLLWKGMVLNQFYWRLIGFNTMTKEDEHVQMFKKVSEAQLAAIDYCLLNYEDYMKKDVVETAKGLSADNKQAVALKVKEVLDQKYNWYNWVVVVYNKANKDNHIVFDATEIDAGDIIVLVSYYFDIGIKYATPYKKTAEKCFNNEYCQNIRIDQCHKEGWGVADLTGADMLKYNGMITHVTYDEDFAEVPAPVYRVGCYWFPAGGMVSIRFKDRMNFCRFNLCQNNAKCKRILDSNEWFCECPIGFKGKYCERRIDTRTAPKKDVIFPPIKLMQDRIKDLENNVEKIMNRCHIS</sequence>
<dbReference type="InterPro" id="IPR039051">
    <property type="entry name" value="SE-CTX-like"/>
</dbReference>
<evidence type="ECO:0000256" key="2">
    <source>
        <dbReference type="SAM" id="SignalP"/>
    </source>
</evidence>
<reference evidence="4 5" key="1">
    <citation type="submission" date="2021-06" db="EMBL/GenBank/DDBJ databases">
        <authorList>
            <person name="Palmer J.M."/>
        </authorList>
    </citation>
    <scope>NUCLEOTIDE SEQUENCE [LARGE SCALE GENOMIC DNA]</scope>
    <source>
        <strain evidence="4 5">AS_MEX2019</strain>
        <tissue evidence="4">Muscle</tissue>
    </source>
</reference>
<protein>
    <recommendedName>
        <fullName evidence="3">EGF-like domain-containing protein</fullName>
    </recommendedName>
</protein>
<dbReference type="PANTHER" id="PTHR40472">
    <property type="entry name" value="RICIN B-TYPE LECTIN DOMAIN-CONTAINING PROTEIN"/>
    <property type="match status" value="1"/>
</dbReference>
<comment type="caution">
    <text evidence="1">Lacks conserved residue(s) required for the propagation of feature annotation.</text>
</comment>
<evidence type="ECO:0000259" key="3">
    <source>
        <dbReference type="PROSITE" id="PS50026"/>
    </source>
</evidence>
<gene>
    <name evidence="4" type="ORF">AMECASPLE_035756</name>
</gene>
<evidence type="ECO:0000256" key="1">
    <source>
        <dbReference type="PROSITE-ProRule" id="PRU00076"/>
    </source>
</evidence>
<dbReference type="Gene3D" id="2.10.25.10">
    <property type="entry name" value="Laminin"/>
    <property type="match status" value="1"/>
</dbReference>
<keyword evidence="2" id="KW-0732">Signal</keyword>
<dbReference type="EMBL" id="JAHRIP010033635">
    <property type="protein sequence ID" value="MEQ2293654.1"/>
    <property type="molecule type" value="Genomic_DNA"/>
</dbReference>
<dbReference type="SMART" id="SM00181">
    <property type="entry name" value="EGF"/>
    <property type="match status" value="1"/>
</dbReference>
<name>A0ABV0YIJ1_9TELE</name>
<organism evidence="4 5">
    <name type="scientific">Ameca splendens</name>
    <dbReference type="NCBI Taxonomy" id="208324"/>
    <lineage>
        <taxon>Eukaryota</taxon>
        <taxon>Metazoa</taxon>
        <taxon>Chordata</taxon>
        <taxon>Craniata</taxon>
        <taxon>Vertebrata</taxon>
        <taxon>Euteleostomi</taxon>
        <taxon>Actinopterygii</taxon>
        <taxon>Neopterygii</taxon>
        <taxon>Teleostei</taxon>
        <taxon>Neoteleostei</taxon>
        <taxon>Acanthomorphata</taxon>
        <taxon>Ovalentaria</taxon>
        <taxon>Atherinomorphae</taxon>
        <taxon>Cyprinodontiformes</taxon>
        <taxon>Goodeidae</taxon>
        <taxon>Ameca</taxon>
    </lineage>
</organism>
<keyword evidence="1" id="KW-1015">Disulfide bond</keyword>
<evidence type="ECO:0000313" key="5">
    <source>
        <dbReference type="Proteomes" id="UP001469553"/>
    </source>
</evidence>
<dbReference type="Proteomes" id="UP001469553">
    <property type="component" value="Unassembled WGS sequence"/>
</dbReference>
<feature type="disulfide bond" evidence="1">
    <location>
        <begin position="489"/>
        <end position="498"/>
    </location>
</feature>
<comment type="caution">
    <text evidence="4">The sequence shown here is derived from an EMBL/GenBank/DDBJ whole genome shotgun (WGS) entry which is preliminary data.</text>
</comment>
<feature type="chain" id="PRO_5046750782" description="EGF-like domain-containing protein" evidence="2">
    <location>
        <begin position="27"/>
        <end position="541"/>
    </location>
</feature>
<feature type="disulfide bond" evidence="1">
    <location>
        <begin position="470"/>
        <end position="487"/>
    </location>
</feature>
<keyword evidence="1" id="KW-0245">EGF-like domain</keyword>
<dbReference type="InterPro" id="IPR000742">
    <property type="entry name" value="EGF"/>
</dbReference>
<feature type="domain" description="EGF-like" evidence="3">
    <location>
        <begin position="461"/>
        <end position="499"/>
    </location>
</feature>
<dbReference type="PROSITE" id="PS00022">
    <property type="entry name" value="EGF_1"/>
    <property type="match status" value="1"/>
</dbReference>
<accession>A0ABV0YIJ1</accession>
<keyword evidence="5" id="KW-1185">Reference proteome</keyword>
<proteinExistence type="predicted"/>